<keyword evidence="9" id="KW-1185">Reference proteome</keyword>
<dbReference type="InterPro" id="IPR019734">
    <property type="entry name" value="TPR_rpt"/>
</dbReference>
<gene>
    <name evidence="8" type="ORF">Zmor_021981</name>
</gene>
<protein>
    <recommendedName>
        <fullName evidence="4">RNA polymerase II-associated protein 3</fullName>
    </recommendedName>
</protein>
<dbReference type="Gene3D" id="1.25.40.10">
    <property type="entry name" value="Tetratricopeptide repeat domain"/>
    <property type="match status" value="1"/>
</dbReference>
<dbReference type="AlphaFoldDB" id="A0AA38I6V4"/>
<dbReference type="InterPro" id="IPR051966">
    <property type="entry name" value="RPAP3"/>
</dbReference>
<evidence type="ECO:0000313" key="8">
    <source>
        <dbReference type="EMBL" id="KAJ3650283.1"/>
    </source>
</evidence>
<evidence type="ECO:0000256" key="1">
    <source>
        <dbReference type="ARBA" id="ARBA00022737"/>
    </source>
</evidence>
<keyword evidence="2 5" id="KW-0802">TPR repeat</keyword>
<reference evidence="8" key="1">
    <citation type="journal article" date="2023" name="G3 (Bethesda)">
        <title>Whole genome assemblies of Zophobas morio and Tenebrio molitor.</title>
        <authorList>
            <person name="Kaur S."/>
            <person name="Stinson S.A."/>
            <person name="diCenzo G.C."/>
        </authorList>
    </citation>
    <scope>NUCLEOTIDE SEQUENCE</scope>
    <source>
        <strain evidence="8">QUZm001</strain>
    </source>
</reference>
<evidence type="ECO:0000259" key="7">
    <source>
        <dbReference type="Pfam" id="PF13877"/>
    </source>
</evidence>
<dbReference type="GO" id="GO:0101031">
    <property type="term" value="C:protein folding chaperone complex"/>
    <property type="evidence" value="ECO:0007669"/>
    <property type="project" value="TreeGrafter"/>
</dbReference>
<evidence type="ECO:0000256" key="2">
    <source>
        <dbReference type="ARBA" id="ARBA00022803"/>
    </source>
</evidence>
<dbReference type="SMART" id="SM00028">
    <property type="entry name" value="TPR"/>
    <property type="match status" value="3"/>
</dbReference>
<name>A0AA38I6V4_9CUCU</name>
<evidence type="ECO:0000256" key="4">
    <source>
        <dbReference type="ARBA" id="ARBA00040133"/>
    </source>
</evidence>
<dbReference type="SUPFAM" id="SSF48452">
    <property type="entry name" value="TPR-like"/>
    <property type="match status" value="1"/>
</dbReference>
<dbReference type="InterPro" id="IPR025986">
    <property type="entry name" value="RPAP3-like_C"/>
</dbReference>
<keyword evidence="1" id="KW-0677">Repeat</keyword>
<comment type="caution">
    <text evidence="8">The sequence shown here is derived from an EMBL/GenBank/DDBJ whole genome shotgun (WGS) entry which is preliminary data.</text>
</comment>
<dbReference type="Pfam" id="PF13414">
    <property type="entry name" value="TPR_11"/>
    <property type="match status" value="1"/>
</dbReference>
<feature type="compositionally biased region" description="Basic and acidic residues" evidence="6">
    <location>
        <begin position="31"/>
        <end position="52"/>
    </location>
</feature>
<sequence length="486" mass="56471">MDPVSLQKQLRDNAADLNDFYKELKSWGEDMKRKNEFNETPTEKKSSSESRRSNLTKKKNATEVKSKLKSKVGFTDYSAWEKFDADAECEKVDYNENDESDLTDECDETARDEAYLQKEKGNVFVKEKKWDEAINCYSRAIAVYSYDPVFYANRALCYLKKEDYVKAELDCTMSIKLDGTYVKAFQRRAAAKEALGQLTEAESDLLRVLELEPKNKESKSNLDALKQKLQKESVAVTTQRPVSKFTASRSKKLYSDNKNKYVSTSANSVKAPVDIILVNAVTKPAHLQSKKPLQRVEIQETMGIEDNTVKDQGQVFPKPCDAVKTLNTDDLKVVERQSQDPSVNEIIKENKNHTNNIKMAKSEMELVAPVNCVQFCSQWRHLKTLEKKYFYLKLIKAENLPTIFKESLESMVFSEILEVLVKSFVKNGDDVYNFLKFLSEMKRFSTLTMFMDERDKNYLWELFEYLRNYKKYSNEQIEFLVKKYEM</sequence>
<feature type="domain" description="RNA-polymerase II-associated protein 3-like C-terminal" evidence="7">
    <location>
        <begin position="368"/>
        <end position="456"/>
    </location>
</feature>
<feature type="repeat" description="TPR" evidence="5">
    <location>
        <begin position="182"/>
        <end position="215"/>
    </location>
</feature>
<evidence type="ECO:0000256" key="3">
    <source>
        <dbReference type="ARBA" id="ARBA00038275"/>
    </source>
</evidence>
<dbReference type="InterPro" id="IPR011990">
    <property type="entry name" value="TPR-like_helical_dom_sf"/>
</dbReference>
<organism evidence="8 9">
    <name type="scientific">Zophobas morio</name>
    <dbReference type="NCBI Taxonomy" id="2755281"/>
    <lineage>
        <taxon>Eukaryota</taxon>
        <taxon>Metazoa</taxon>
        <taxon>Ecdysozoa</taxon>
        <taxon>Arthropoda</taxon>
        <taxon>Hexapoda</taxon>
        <taxon>Insecta</taxon>
        <taxon>Pterygota</taxon>
        <taxon>Neoptera</taxon>
        <taxon>Endopterygota</taxon>
        <taxon>Coleoptera</taxon>
        <taxon>Polyphaga</taxon>
        <taxon>Cucujiformia</taxon>
        <taxon>Tenebrionidae</taxon>
        <taxon>Zophobas</taxon>
    </lineage>
</organism>
<comment type="similarity">
    <text evidence="3">Belongs to the RPAP3 family.</text>
</comment>
<evidence type="ECO:0000313" key="9">
    <source>
        <dbReference type="Proteomes" id="UP001168821"/>
    </source>
</evidence>
<proteinExistence type="inferred from homology"/>
<dbReference type="Pfam" id="PF13877">
    <property type="entry name" value="RPAP3_C"/>
    <property type="match status" value="1"/>
</dbReference>
<dbReference type="PANTHER" id="PTHR46423">
    <property type="entry name" value="RNA POLYMERASE II-ASSOCIATED PROTEIN 3"/>
    <property type="match status" value="1"/>
</dbReference>
<dbReference type="EMBL" id="JALNTZ010000006">
    <property type="protein sequence ID" value="KAJ3650283.1"/>
    <property type="molecule type" value="Genomic_DNA"/>
</dbReference>
<feature type="repeat" description="TPR" evidence="5">
    <location>
        <begin position="114"/>
        <end position="147"/>
    </location>
</feature>
<evidence type="ECO:0000256" key="6">
    <source>
        <dbReference type="SAM" id="MobiDB-lite"/>
    </source>
</evidence>
<dbReference type="PANTHER" id="PTHR46423:SF1">
    <property type="entry name" value="RNA POLYMERASE II-ASSOCIATED PROTEIN 3"/>
    <property type="match status" value="1"/>
</dbReference>
<dbReference type="PROSITE" id="PS50005">
    <property type="entry name" value="TPR"/>
    <property type="match status" value="2"/>
</dbReference>
<evidence type="ECO:0000256" key="5">
    <source>
        <dbReference type="PROSITE-ProRule" id="PRU00339"/>
    </source>
</evidence>
<feature type="region of interest" description="Disordered" evidence="6">
    <location>
        <begin position="31"/>
        <end position="66"/>
    </location>
</feature>
<accession>A0AA38I6V4</accession>
<dbReference type="Proteomes" id="UP001168821">
    <property type="component" value="Unassembled WGS sequence"/>
</dbReference>